<reference evidence="1 2" key="1">
    <citation type="submission" date="2022-11" db="EMBL/GenBank/DDBJ databases">
        <title>The characterization of three novel Bacteroidetes species and genomic analysis of their roles in tidal elemental geochemical cycles.</title>
        <authorList>
            <person name="Ma K.-J."/>
        </authorList>
    </citation>
    <scope>NUCLEOTIDE SEQUENCE [LARGE SCALE GENOMIC DNA]</scope>
    <source>
        <strain evidence="1 2">M82</strain>
    </source>
</reference>
<dbReference type="EMBL" id="JAPFQO010000002">
    <property type="protein sequence ID" value="MCX2739048.1"/>
    <property type="molecule type" value="Genomic_DNA"/>
</dbReference>
<accession>A0ABT3RCA6</accession>
<dbReference type="RefSeq" id="WP_266051106.1">
    <property type="nucleotide sequence ID" value="NZ_JAPFQO010000002.1"/>
</dbReference>
<dbReference type="SUPFAM" id="SSF117396">
    <property type="entry name" value="TM1631-like"/>
    <property type="match status" value="1"/>
</dbReference>
<organism evidence="1 2">
    <name type="scientific">Pontibacter anaerobius</name>
    <dbReference type="NCBI Taxonomy" id="2993940"/>
    <lineage>
        <taxon>Bacteria</taxon>
        <taxon>Pseudomonadati</taxon>
        <taxon>Bacteroidota</taxon>
        <taxon>Cytophagia</taxon>
        <taxon>Cytophagales</taxon>
        <taxon>Hymenobacteraceae</taxon>
        <taxon>Pontibacter</taxon>
    </lineage>
</organism>
<dbReference type="Proteomes" id="UP001207228">
    <property type="component" value="Unassembled WGS sequence"/>
</dbReference>
<dbReference type="InterPro" id="IPR036520">
    <property type="entry name" value="UPF0759_sf"/>
</dbReference>
<dbReference type="Pfam" id="PF01904">
    <property type="entry name" value="DUF72"/>
    <property type="match status" value="1"/>
</dbReference>
<name>A0ABT3RCA6_9BACT</name>
<dbReference type="Gene3D" id="3.20.20.410">
    <property type="entry name" value="Protein of unknown function UPF0759"/>
    <property type="match status" value="1"/>
</dbReference>
<comment type="caution">
    <text evidence="1">The sequence shown here is derived from an EMBL/GenBank/DDBJ whole genome shotgun (WGS) entry which is preliminary data.</text>
</comment>
<dbReference type="PANTHER" id="PTHR30348">
    <property type="entry name" value="UNCHARACTERIZED PROTEIN YECE"/>
    <property type="match status" value="1"/>
</dbReference>
<keyword evidence="2" id="KW-1185">Reference proteome</keyword>
<evidence type="ECO:0000313" key="1">
    <source>
        <dbReference type="EMBL" id="MCX2739048.1"/>
    </source>
</evidence>
<proteinExistence type="predicted"/>
<sequence length="251" mass="29388">MSEIPNLYIGTSGWSYRWQEVLYPPEMKSAEFLSHYATRFNATEINSSFYHFTMPKTIEKWLSQTPAHFKFAPKLNQEITHKRKFRDIQEPLQKFMSRYLLMGERLGPVLVQIAGSFRYDRLVAEDFYRTLRELYPDKVFALEARHASWFTEESLELLREYDITIVMASAGKRFPGTEATTTNTAYLRLHGDEKLYASAYADDKLERYAYMVKDWLQDGKKVWVFFNNTITGNAVTDAGKLRHLVETLSVL</sequence>
<dbReference type="InterPro" id="IPR002763">
    <property type="entry name" value="DUF72"/>
</dbReference>
<gene>
    <name evidence="1" type="ORF">OO017_03740</name>
</gene>
<dbReference type="PANTHER" id="PTHR30348:SF14">
    <property type="entry name" value="BLR8050 PROTEIN"/>
    <property type="match status" value="1"/>
</dbReference>
<evidence type="ECO:0000313" key="2">
    <source>
        <dbReference type="Proteomes" id="UP001207228"/>
    </source>
</evidence>
<protein>
    <submittedName>
        <fullName evidence="1">DUF72 domain-containing protein</fullName>
    </submittedName>
</protein>